<dbReference type="AlphaFoldDB" id="A0A645CVE4"/>
<dbReference type="Gene3D" id="3.40.50.300">
    <property type="entry name" value="P-loop containing nucleotide triphosphate hydrolases"/>
    <property type="match status" value="1"/>
</dbReference>
<dbReference type="GO" id="GO:0016787">
    <property type="term" value="F:hydrolase activity"/>
    <property type="evidence" value="ECO:0007669"/>
    <property type="project" value="UniProtKB-KW"/>
</dbReference>
<proteinExistence type="predicted"/>
<reference evidence="2" key="1">
    <citation type="submission" date="2019-08" db="EMBL/GenBank/DDBJ databases">
        <authorList>
            <person name="Kucharzyk K."/>
            <person name="Murdoch R.W."/>
            <person name="Higgins S."/>
            <person name="Loffler F."/>
        </authorList>
    </citation>
    <scope>NUCLEOTIDE SEQUENCE</scope>
</reference>
<comment type="caution">
    <text evidence="2">The sequence shown here is derived from an EMBL/GenBank/DDBJ whole genome shotgun (WGS) entry which is preliminary data.</text>
</comment>
<organism evidence="2">
    <name type="scientific">bioreactor metagenome</name>
    <dbReference type="NCBI Taxonomy" id="1076179"/>
    <lineage>
        <taxon>unclassified sequences</taxon>
        <taxon>metagenomes</taxon>
        <taxon>ecological metagenomes</taxon>
    </lineage>
</organism>
<gene>
    <name evidence="2" type="primary">arsA_19</name>
    <name evidence="2" type="ORF">SDC9_127722</name>
</gene>
<dbReference type="SUPFAM" id="SSF52540">
    <property type="entry name" value="P-loop containing nucleoside triphosphate hydrolases"/>
    <property type="match status" value="1"/>
</dbReference>
<dbReference type="EC" id="3.6.3.16" evidence="2"/>
<dbReference type="InterPro" id="IPR027417">
    <property type="entry name" value="P-loop_NTPase"/>
</dbReference>
<evidence type="ECO:0000313" key="2">
    <source>
        <dbReference type="EMBL" id="MPM80672.1"/>
    </source>
</evidence>
<dbReference type="Pfam" id="PF02374">
    <property type="entry name" value="ArsA_ATPase"/>
    <property type="match status" value="1"/>
</dbReference>
<keyword evidence="2" id="KW-0378">Hydrolase</keyword>
<feature type="domain" description="ArsA/GET3 Anion-transporting ATPase-like" evidence="1">
    <location>
        <begin position="18"/>
        <end position="110"/>
    </location>
</feature>
<protein>
    <submittedName>
        <fullName evidence="2">Arsenical pump-driving ATPase</fullName>
        <ecNumber evidence="2">3.6.3.16</ecNumber>
    </submittedName>
</protein>
<dbReference type="InterPro" id="IPR025723">
    <property type="entry name" value="ArsA/GET3_ATPase-like"/>
</dbReference>
<sequence length="124" mass="13817">MDTAPTGHTLLLMDATGSYHNEIARNMPAGARFTTPMMRLQDPDHTKVIIVTLAETTPVLEAEQLQADLERARIHPWAWVVDQTLTGVRTTDPLLRRRQAAERGPLDEVRCATTRAAQVPLAEH</sequence>
<accession>A0A645CVE4</accession>
<dbReference type="EMBL" id="VSSQ01030229">
    <property type="protein sequence ID" value="MPM80672.1"/>
    <property type="molecule type" value="Genomic_DNA"/>
</dbReference>
<evidence type="ECO:0000259" key="1">
    <source>
        <dbReference type="Pfam" id="PF02374"/>
    </source>
</evidence>
<name>A0A645CVE4_9ZZZZ</name>